<evidence type="ECO:0000313" key="2">
    <source>
        <dbReference type="Proteomes" id="UP000707451"/>
    </source>
</evidence>
<evidence type="ECO:0008006" key="3">
    <source>
        <dbReference type="Google" id="ProtNLM"/>
    </source>
</evidence>
<accession>A0A9P8BYN5</accession>
<dbReference type="SUPFAM" id="SSF81901">
    <property type="entry name" value="HCP-like"/>
    <property type="match status" value="1"/>
</dbReference>
<organism evidence="1 2">
    <name type="scientific">Linnemannia hyalina</name>
    <dbReference type="NCBI Taxonomy" id="64524"/>
    <lineage>
        <taxon>Eukaryota</taxon>
        <taxon>Fungi</taxon>
        <taxon>Fungi incertae sedis</taxon>
        <taxon>Mucoromycota</taxon>
        <taxon>Mortierellomycotina</taxon>
        <taxon>Mortierellomycetes</taxon>
        <taxon>Mortierellales</taxon>
        <taxon>Mortierellaceae</taxon>
        <taxon>Linnemannia</taxon>
    </lineage>
</organism>
<evidence type="ECO:0000313" key="1">
    <source>
        <dbReference type="EMBL" id="KAG9073375.1"/>
    </source>
</evidence>
<reference evidence="1" key="1">
    <citation type="submission" date="2021-06" db="EMBL/GenBank/DDBJ databases">
        <title>Genome Sequence of Mortierella hyaline Strain SCG-10, a Cold-Adapted, Nitrate-Reducing Fungus Isolated from Soil in Minnesota, USA.</title>
        <authorList>
            <person name="Aldossari N."/>
        </authorList>
    </citation>
    <scope>NUCLEOTIDE SEQUENCE</scope>
    <source>
        <strain evidence="1">SCG-10</strain>
    </source>
</reference>
<sequence length="122" mass="13784">MHIVRHEDLIMTWSTKAGNQGYSARPQDYDRAMEWRLKAAHHNIGVLFTYRHGVPGDYKKAIGWYVKGAKQGYGLAQDAISVQRFKKAANTGNVMAQYSAGILYHRGQGVPVDNTLSTQWLF</sequence>
<dbReference type="InterPro" id="IPR011990">
    <property type="entry name" value="TPR-like_helical_dom_sf"/>
</dbReference>
<dbReference type="OrthoDB" id="2384430at2759"/>
<proteinExistence type="predicted"/>
<keyword evidence="2" id="KW-1185">Reference proteome</keyword>
<dbReference type="Proteomes" id="UP000707451">
    <property type="component" value="Unassembled WGS sequence"/>
</dbReference>
<gene>
    <name evidence="1" type="ORF">KI688_001170</name>
</gene>
<dbReference type="Pfam" id="PF08238">
    <property type="entry name" value="Sel1"/>
    <property type="match status" value="2"/>
</dbReference>
<name>A0A9P8BYN5_9FUNG</name>
<dbReference type="InterPro" id="IPR006597">
    <property type="entry name" value="Sel1-like"/>
</dbReference>
<dbReference type="SMART" id="SM00671">
    <property type="entry name" value="SEL1"/>
    <property type="match status" value="2"/>
</dbReference>
<comment type="caution">
    <text evidence="1">The sequence shown here is derived from an EMBL/GenBank/DDBJ whole genome shotgun (WGS) entry which is preliminary data.</text>
</comment>
<dbReference type="AlphaFoldDB" id="A0A9P8BYN5"/>
<protein>
    <recommendedName>
        <fullName evidence="3">Sel1 repeat family protein</fullName>
    </recommendedName>
</protein>
<dbReference type="Gene3D" id="1.25.40.10">
    <property type="entry name" value="Tetratricopeptide repeat domain"/>
    <property type="match status" value="2"/>
</dbReference>
<dbReference type="EMBL" id="JAHRHY010000001">
    <property type="protein sequence ID" value="KAG9073375.1"/>
    <property type="molecule type" value="Genomic_DNA"/>
</dbReference>